<dbReference type="PROSITE" id="PS50873">
    <property type="entry name" value="PEROXIDASE_4"/>
    <property type="match status" value="1"/>
</dbReference>
<feature type="chain" id="PRO_5044955877" description="Peroxidase" evidence="6">
    <location>
        <begin position="20"/>
        <end position="534"/>
    </location>
</feature>
<feature type="domain" description="Plant heme peroxidase family profile" evidence="7">
    <location>
        <begin position="63"/>
        <end position="277"/>
    </location>
</feature>
<dbReference type="Gene3D" id="1.10.420.10">
    <property type="entry name" value="Peroxidase, domain 2"/>
    <property type="match status" value="1"/>
</dbReference>
<dbReference type="PANTHER" id="PTHR31356">
    <property type="entry name" value="THYLAKOID LUMENAL 29 KDA PROTEIN, CHLOROPLASTIC-RELATED"/>
    <property type="match status" value="1"/>
</dbReference>
<keyword evidence="4" id="KW-0349">Heme</keyword>
<dbReference type="InterPro" id="IPR010255">
    <property type="entry name" value="Haem_peroxidase_sf"/>
</dbReference>
<dbReference type="InterPro" id="IPR044831">
    <property type="entry name" value="Ccp1-like"/>
</dbReference>
<dbReference type="SUPFAM" id="SSF48113">
    <property type="entry name" value="Heme-dependent peroxidases"/>
    <property type="match status" value="1"/>
</dbReference>
<evidence type="ECO:0000313" key="9">
    <source>
        <dbReference type="Proteomes" id="UP000774617"/>
    </source>
</evidence>
<dbReference type="PANTHER" id="PTHR31356:SF53">
    <property type="entry name" value="HEME PEROXIDASE"/>
    <property type="match status" value="1"/>
</dbReference>
<evidence type="ECO:0000256" key="6">
    <source>
        <dbReference type="RuleBase" id="RU363051"/>
    </source>
</evidence>
<dbReference type="Proteomes" id="UP000774617">
    <property type="component" value="Unassembled WGS sequence"/>
</dbReference>
<keyword evidence="4" id="KW-0479">Metal-binding</keyword>
<dbReference type="EC" id="1.11.1.-" evidence="6"/>
<dbReference type="EMBL" id="JAGTJR010000054">
    <property type="protein sequence ID" value="KAH7026875.1"/>
    <property type="molecule type" value="Genomic_DNA"/>
</dbReference>
<evidence type="ECO:0000256" key="5">
    <source>
        <dbReference type="ARBA" id="ARBA00023002"/>
    </source>
</evidence>
<dbReference type="InterPro" id="IPR002207">
    <property type="entry name" value="Peroxidase_I"/>
</dbReference>
<dbReference type="GO" id="GO:0004601">
    <property type="term" value="F:peroxidase activity"/>
    <property type="evidence" value="ECO:0007669"/>
    <property type="project" value="UniProtKB-KW"/>
</dbReference>
<evidence type="ECO:0000256" key="1">
    <source>
        <dbReference type="ARBA" id="ARBA00003917"/>
    </source>
</evidence>
<comment type="function">
    <text evidence="1">Destroys radicals which are normally produced within the cells and which are toxic to biological systems.</text>
</comment>
<dbReference type="Gene3D" id="1.10.520.10">
    <property type="match status" value="1"/>
</dbReference>
<accession>A0ABQ8FTY4</accession>
<dbReference type="Pfam" id="PF00141">
    <property type="entry name" value="peroxidase"/>
    <property type="match status" value="1"/>
</dbReference>
<reference evidence="8 9" key="1">
    <citation type="journal article" date="2021" name="Nat. Commun.">
        <title>Genetic determinants of endophytism in the Arabidopsis root mycobiome.</title>
        <authorList>
            <person name="Mesny F."/>
            <person name="Miyauchi S."/>
            <person name="Thiergart T."/>
            <person name="Pickel B."/>
            <person name="Atanasova L."/>
            <person name="Karlsson M."/>
            <person name="Huettel B."/>
            <person name="Barry K.W."/>
            <person name="Haridas S."/>
            <person name="Chen C."/>
            <person name="Bauer D."/>
            <person name="Andreopoulos W."/>
            <person name="Pangilinan J."/>
            <person name="LaButti K."/>
            <person name="Riley R."/>
            <person name="Lipzen A."/>
            <person name="Clum A."/>
            <person name="Drula E."/>
            <person name="Henrissat B."/>
            <person name="Kohler A."/>
            <person name="Grigoriev I.V."/>
            <person name="Martin F.M."/>
            <person name="Hacquard S."/>
        </authorList>
    </citation>
    <scope>NUCLEOTIDE SEQUENCE [LARGE SCALE GENOMIC DNA]</scope>
    <source>
        <strain evidence="8 9">MPI-SDFR-AT-0080</strain>
    </source>
</reference>
<feature type="signal peptide" evidence="6">
    <location>
        <begin position="1"/>
        <end position="19"/>
    </location>
</feature>
<protein>
    <recommendedName>
        <fullName evidence="6">Peroxidase</fullName>
        <ecNumber evidence="6">1.11.1.-</ecNumber>
    </recommendedName>
</protein>
<evidence type="ECO:0000259" key="7">
    <source>
        <dbReference type="PROSITE" id="PS50873"/>
    </source>
</evidence>
<comment type="caution">
    <text evidence="8">The sequence shown here is derived from an EMBL/GenBank/DDBJ whole genome shotgun (WGS) entry which is preliminary data.</text>
</comment>
<keyword evidence="6" id="KW-0732">Signal</keyword>
<proteinExistence type="inferred from homology"/>
<keyword evidence="4" id="KW-0408">Iron</keyword>
<organism evidence="8 9">
    <name type="scientific">Macrophomina phaseolina</name>
    <dbReference type="NCBI Taxonomy" id="35725"/>
    <lineage>
        <taxon>Eukaryota</taxon>
        <taxon>Fungi</taxon>
        <taxon>Dikarya</taxon>
        <taxon>Ascomycota</taxon>
        <taxon>Pezizomycotina</taxon>
        <taxon>Dothideomycetes</taxon>
        <taxon>Dothideomycetes incertae sedis</taxon>
        <taxon>Botryosphaeriales</taxon>
        <taxon>Botryosphaeriaceae</taxon>
        <taxon>Macrophomina</taxon>
    </lineage>
</organism>
<gene>
    <name evidence="8" type="ORF">B0J12DRAFT_704831</name>
</gene>
<keyword evidence="9" id="KW-1185">Reference proteome</keyword>
<dbReference type="PRINTS" id="PR00458">
    <property type="entry name" value="PEROXIDASE"/>
</dbReference>
<name>A0ABQ8FTY4_9PEZI</name>
<comment type="similarity">
    <text evidence="2">Belongs to the peroxidase family. Cytochrome c peroxidase subfamily.</text>
</comment>
<evidence type="ECO:0000256" key="4">
    <source>
        <dbReference type="ARBA" id="ARBA00022617"/>
    </source>
</evidence>
<keyword evidence="3 6" id="KW-0575">Peroxidase</keyword>
<dbReference type="PRINTS" id="PR00459">
    <property type="entry name" value="ASPEROXIDASE"/>
</dbReference>
<evidence type="ECO:0000313" key="8">
    <source>
        <dbReference type="EMBL" id="KAH7026875.1"/>
    </source>
</evidence>
<evidence type="ECO:0000256" key="3">
    <source>
        <dbReference type="ARBA" id="ARBA00022559"/>
    </source>
</evidence>
<sequence length="534" mass="57478">MKPAALAGIGLLNVLPITAEYVWPSKYDYLEDLLYLQSGYLREGFVDGVAPCSFSSAGPGRQTAAEWVRTAYHDMATHDADAGTGGLDASIMFETERDENVGDAFNGTFGFTNNYYNIKASAADLLALSTVIAVGNCGGPKIPFRVGRVDATEAGPLGVPKPDQDVDTHTQIFAKAGFNTSDMITMVACGHTLGGVHGKDFPEITFNDTETNFVKFEGNNSFSNFDNTVVTEYLGGNPPNPLVTGKNETNNSDKRVFGADNNATMHSLSDPSVFQSSCQDILARMIDTVPSNVALTEPLDPILIKPYIQTFSLVNATHLTLTGRIRVRTDWDSYTDQSVHLTYNPRTAPAQNATLNTTIPTTRATFKGGTSIGIFGEVFAWHEFSATLPTSSSITGFTVTVTRGSTGESTTYDNAGSTNGYALDDTLLYQSAQSCRDVGTTTITAAVRKDFLARGAKVAVEMVNRVPRQGVYVPALEVEPWGAETVKEVGEWVIVQAKGELTMESLSTTFDVVAGEKRVEFQRTNVLGEECAAL</sequence>
<evidence type="ECO:0000256" key="2">
    <source>
        <dbReference type="ARBA" id="ARBA00005997"/>
    </source>
</evidence>
<keyword evidence="5 6" id="KW-0560">Oxidoreductase</keyword>
<dbReference type="InterPro" id="IPR002016">
    <property type="entry name" value="Haem_peroxidase"/>
</dbReference>